<dbReference type="Proteomes" id="UP000023152">
    <property type="component" value="Unassembled WGS sequence"/>
</dbReference>
<sequence>MILYRTKQIKTFKKNWLVQNVAETIEDKQFKGYAFGKHKIFSKFQLNKILIEISKELWKQFELECEKIDKETCTNLIKSILERIKVLYQMVIFTIKRKQISNNNDNNVVILLMHNGVMMTTIFQISF</sequence>
<protein>
    <submittedName>
        <fullName evidence="1">Uncharacterized protein</fullName>
    </submittedName>
</protein>
<evidence type="ECO:0000313" key="2">
    <source>
        <dbReference type="Proteomes" id="UP000023152"/>
    </source>
</evidence>
<accession>X6PAK0</accession>
<keyword evidence="2" id="KW-1185">Reference proteome</keyword>
<name>X6PAK0_RETFI</name>
<comment type="caution">
    <text evidence="1">The sequence shown here is derived from an EMBL/GenBank/DDBJ whole genome shotgun (WGS) entry which is preliminary data.</text>
</comment>
<proteinExistence type="predicted"/>
<gene>
    <name evidence="1" type="ORF">RFI_01502</name>
</gene>
<dbReference type="AlphaFoldDB" id="X6PAK0"/>
<organism evidence="1 2">
    <name type="scientific">Reticulomyxa filosa</name>
    <dbReference type="NCBI Taxonomy" id="46433"/>
    <lineage>
        <taxon>Eukaryota</taxon>
        <taxon>Sar</taxon>
        <taxon>Rhizaria</taxon>
        <taxon>Retaria</taxon>
        <taxon>Foraminifera</taxon>
        <taxon>Monothalamids</taxon>
        <taxon>Reticulomyxidae</taxon>
        <taxon>Reticulomyxa</taxon>
    </lineage>
</organism>
<reference evidence="1 2" key="1">
    <citation type="journal article" date="2013" name="Curr. Biol.">
        <title>The Genome of the Foraminiferan Reticulomyxa filosa.</title>
        <authorList>
            <person name="Glockner G."/>
            <person name="Hulsmann N."/>
            <person name="Schleicher M."/>
            <person name="Noegel A.A."/>
            <person name="Eichinger L."/>
            <person name="Gallinger C."/>
            <person name="Pawlowski J."/>
            <person name="Sierra R."/>
            <person name="Euteneuer U."/>
            <person name="Pillet L."/>
            <person name="Moustafa A."/>
            <person name="Platzer M."/>
            <person name="Groth M."/>
            <person name="Szafranski K."/>
            <person name="Schliwa M."/>
        </authorList>
    </citation>
    <scope>NUCLEOTIDE SEQUENCE [LARGE SCALE GENOMIC DNA]</scope>
</reference>
<evidence type="ECO:0000313" key="1">
    <source>
        <dbReference type="EMBL" id="ETO35560.1"/>
    </source>
</evidence>
<dbReference type="EMBL" id="ASPP01001515">
    <property type="protein sequence ID" value="ETO35560.1"/>
    <property type="molecule type" value="Genomic_DNA"/>
</dbReference>